<sequence>MEAPMSRLVTNDKSQVQVIARAATILRALEDENAGLSLGQIAQRVNLARSTVQRIVAALETEKLVIAATPNGRVRLGPTIMRLAASVRSDFVSLARPFLERLSAELHETVDLSTVKKDHLVFIDQVVGSQRLRTVSGVGETFPLHCTANGKAYLAQLSDSAVEALIGRSYEARTARSITKIDTLLNELKVVRRIGVAFDREEHTEGICAAGVALHDPLGNAVAISVPVPSLRFANQANHIAERLLATKRALEGRMNASAA</sequence>
<dbReference type="Pfam" id="PF09339">
    <property type="entry name" value="HTH_IclR"/>
    <property type="match status" value="1"/>
</dbReference>
<protein>
    <submittedName>
        <fullName evidence="6">IclR family transcriptional regulator</fullName>
    </submittedName>
</protein>
<dbReference type="InterPro" id="IPR036390">
    <property type="entry name" value="WH_DNA-bd_sf"/>
</dbReference>
<dbReference type="GO" id="GO:0003700">
    <property type="term" value="F:DNA-binding transcription factor activity"/>
    <property type="evidence" value="ECO:0007669"/>
    <property type="project" value="TreeGrafter"/>
</dbReference>
<proteinExistence type="predicted"/>
<dbReference type="GO" id="GO:0045892">
    <property type="term" value="P:negative regulation of DNA-templated transcription"/>
    <property type="evidence" value="ECO:0007669"/>
    <property type="project" value="TreeGrafter"/>
</dbReference>
<dbReference type="PROSITE" id="PS51077">
    <property type="entry name" value="HTH_ICLR"/>
    <property type="match status" value="1"/>
</dbReference>
<evidence type="ECO:0000259" key="5">
    <source>
        <dbReference type="PROSITE" id="PS51078"/>
    </source>
</evidence>
<dbReference type="InterPro" id="IPR029016">
    <property type="entry name" value="GAF-like_dom_sf"/>
</dbReference>
<dbReference type="AlphaFoldDB" id="A0A345ZWJ4"/>
<evidence type="ECO:0000259" key="4">
    <source>
        <dbReference type="PROSITE" id="PS51077"/>
    </source>
</evidence>
<dbReference type="KEGG" id="ptaw:DW352_12675"/>
<dbReference type="InterPro" id="IPR050707">
    <property type="entry name" value="HTH_MetabolicPath_Reg"/>
</dbReference>
<dbReference type="InterPro" id="IPR014757">
    <property type="entry name" value="Tscrpt_reg_IclR_C"/>
</dbReference>
<dbReference type="EMBL" id="CP031417">
    <property type="protein sequence ID" value="AXK81291.1"/>
    <property type="molecule type" value="Genomic_DNA"/>
</dbReference>
<dbReference type="SMART" id="SM00346">
    <property type="entry name" value="HTH_ICLR"/>
    <property type="match status" value="1"/>
</dbReference>
<gene>
    <name evidence="6" type="ORF">DW352_12675</name>
</gene>
<evidence type="ECO:0000256" key="2">
    <source>
        <dbReference type="ARBA" id="ARBA00023125"/>
    </source>
</evidence>
<dbReference type="Gene3D" id="1.10.10.10">
    <property type="entry name" value="Winged helix-like DNA-binding domain superfamily/Winged helix DNA-binding domain"/>
    <property type="match status" value="1"/>
</dbReference>
<dbReference type="Gene3D" id="3.30.450.40">
    <property type="match status" value="1"/>
</dbReference>
<dbReference type="PANTHER" id="PTHR30136">
    <property type="entry name" value="HELIX-TURN-HELIX TRANSCRIPTIONAL REGULATOR, ICLR FAMILY"/>
    <property type="match status" value="1"/>
</dbReference>
<dbReference type="InterPro" id="IPR036388">
    <property type="entry name" value="WH-like_DNA-bd_sf"/>
</dbReference>
<evidence type="ECO:0000313" key="7">
    <source>
        <dbReference type="Proteomes" id="UP000254889"/>
    </source>
</evidence>
<evidence type="ECO:0000256" key="3">
    <source>
        <dbReference type="ARBA" id="ARBA00023163"/>
    </source>
</evidence>
<feature type="domain" description="IclR-ED" evidence="5">
    <location>
        <begin position="79"/>
        <end position="260"/>
    </location>
</feature>
<dbReference type="InterPro" id="IPR005471">
    <property type="entry name" value="Tscrpt_reg_IclR_N"/>
</dbReference>
<dbReference type="PROSITE" id="PS51078">
    <property type="entry name" value="ICLR_ED"/>
    <property type="match status" value="1"/>
</dbReference>
<evidence type="ECO:0000256" key="1">
    <source>
        <dbReference type="ARBA" id="ARBA00023015"/>
    </source>
</evidence>
<dbReference type="PANTHER" id="PTHR30136:SF35">
    <property type="entry name" value="HTH-TYPE TRANSCRIPTIONAL REGULATOR RV1719"/>
    <property type="match status" value="1"/>
</dbReference>
<organism evidence="6 7">
    <name type="scientific">Pseudolabrys taiwanensis</name>
    <dbReference type="NCBI Taxonomy" id="331696"/>
    <lineage>
        <taxon>Bacteria</taxon>
        <taxon>Pseudomonadati</taxon>
        <taxon>Pseudomonadota</taxon>
        <taxon>Alphaproteobacteria</taxon>
        <taxon>Hyphomicrobiales</taxon>
        <taxon>Xanthobacteraceae</taxon>
        <taxon>Pseudolabrys</taxon>
    </lineage>
</organism>
<reference evidence="6 7" key="1">
    <citation type="submission" date="2018-07" db="EMBL/GenBank/DDBJ databases">
        <authorList>
            <person name="Quirk P.G."/>
            <person name="Krulwich T.A."/>
        </authorList>
    </citation>
    <scope>NUCLEOTIDE SEQUENCE [LARGE SCALE GENOMIC DNA]</scope>
    <source>
        <strain evidence="6 7">CC-BB4</strain>
    </source>
</reference>
<feature type="domain" description="HTH iclR-type" evidence="4">
    <location>
        <begin position="16"/>
        <end position="78"/>
    </location>
</feature>
<name>A0A345ZWJ4_9HYPH</name>
<dbReference type="Pfam" id="PF01614">
    <property type="entry name" value="IclR_C"/>
    <property type="match status" value="1"/>
</dbReference>
<dbReference type="SUPFAM" id="SSF46785">
    <property type="entry name" value="Winged helix' DNA-binding domain"/>
    <property type="match status" value="1"/>
</dbReference>
<dbReference type="SUPFAM" id="SSF55781">
    <property type="entry name" value="GAF domain-like"/>
    <property type="match status" value="1"/>
</dbReference>
<dbReference type="GO" id="GO:0003677">
    <property type="term" value="F:DNA binding"/>
    <property type="evidence" value="ECO:0007669"/>
    <property type="project" value="UniProtKB-KW"/>
</dbReference>
<keyword evidence="3" id="KW-0804">Transcription</keyword>
<evidence type="ECO:0000313" key="6">
    <source>
        <dbReference type="EMBL" id="AXK81291.1"/>
    </source>
</evidence>
<keyword evidence="1" id="KW-0805">Transcription regulation</keyword>
<dbReference type="OrthoDB" id="8438735at2"/>
<dbReference type="Proteomes" id="UP000254889">
    <property type="component" value="Chromosome"/>
</dbReference>
<accession>A0A345ZWJ4</accession>
<keyword evidence="7" id="KW-1185">Reference proteome</keyword>
<keyword evidence="2" id="KW-0238">DNA-binding</keyword>